<organism evidence="2 3">
    <name type="scientific">Stylonychia lemnae</name>
    <name type="common">Ciliate</name>
    <dbReference type="NCBI Taxonomy" id="5949"/>
    <lineage>
        <taxon>Eukaryota</taxon>
        <taxon>Sar</taxon>
        <taxon>Alveolata</taxon>
        <taxon>Ciliophora</taxon>
        <taxon>Intramacronucleata</taxon>
        <taxon>Spirotrichea</taxon>
        <taxon>Stichotrichia</taxon>
        <taxon>Sporadotrichida</taxon>
        <taxon>Oxytrichidae</taxon>
        <taxon>Stylonychinae</taxon>
        <taxon>Stylonychia</taxon>
    </lineage>
</organism>
<feature type="region of interest" description="Disordered" evidence="1">
    <location>
        <begin position="618"/>
        <end position="739"/>
    </location>
</feature>
<feature type="region of interest" description="Disordered" evidence="1">
    <location>
        <begin position="115"/>
        <end position="180"/>
    </location>
</feature>
<feature type="compositionally biased region" description="Basic and acidic residues" evidence="1">
    <location>
        <begin position="120"/>
        <end position="146"/>
    </location>
</feature>
<gene>
    <name evidence="2" type="primary">Contig12285.g13120</name>
    <name evidence="2" type="ORF">STYLEM_14268</name>
</gene>
<dbReference type="InParanoid" id="A0A078ART2"/>
<feature type="compositionally biased region" description="Polar residues" evidence="1">
    <location>
        <begin position="385"/>
        <end position="402"/>
    </location>
</feature>
<feature type="compositionally biased region" description="Polar residues" evidence="1">
    <location>
        <begin position="39"/>
        <end position="49"/>
    </location>
</feature>
<dbReference type="Proteomes" id="UP000039865">
    <property type="component" value="Unassembled WGS sequence"/>
</dbReference>
<feature type="compositionally biased region" description="Low complexity" evidence="1">
    <location>
        <begin position="579"/>
        <end position="588"/>
    </location>
</feature>
<keyword evidence="3" id="KW-1185">Reference proteome</keyword>
<protein>
    <submittedName>
        <fullName evidence="2">Uncharacterized protein</fullName>
    </submittedName>
</protein>
<accession>A0A078ART2</accession>
<proteinExistence type="predicted"/>
<feature type="compositionally biased region" description="Low complexity" evidence="1">
    <location>
        <begin position="13"/>
        <end position="31"/>
    </location>
</feature>
<feature type="region of interest" description="Disordered" evidence="1">
    <location>
        <begin position="385"/>
        <end position="421"/>
    </location>
</feature>
<evidence type="ECO:0000256" key="1">
    <source>
        <dbReference type="SAM" id="MobiDB-lite"/>
    </source>
</evidence>
<feature type="compositionally biased region" description="Polar residues" evidence="1">
    <location>
        <begin position="713"/>
        <end position="725"/>
    </location>
</feature>
<dbReference type="AlphaFoldDB" id="A0A078ART2"/>
<evidence type="ECO:0000313" key="3">
    <source>
        <dbReference type="Proteomes" id="UP000039865"/>
    </source>
</evidence>
<feature type="compositionally biased region" description="Polar residues" evidence="1">
    <location>
        <begin position="632"/>
        <end position="657"/>
    </location>
</feature>
<feature type="region of interest" description="Disordered" evidence="1">
    <location>
        <begin position="752"/>
        <end position="776"/>
    </location>
</feature>
<feature type="compositionally biased region" description="Polar residues" evidence="1">
    <location>
        <begin position="676"/>
        <end position="707"/>
    </location>
</feature>
<reference evidence="2 3" key="1">
    <citation type="submission" date="2014-06" db="EMBL/GenBank/DDBJ databases">
        <authorList>
            <person name="Swart Estienne"/>
        </authorList>
    </citation>
    <scope>NUCLEOTIDE SEQUENCE [LARGE SCALE GENOMIC DNA]</scope>
    <source>
        <strain evidence="2 3">130c</strain>
    </source>
</reference>
<feature type="compositionally biased region" description="Basic and acidic residues" evidence="1">
    <location>
        <begin position="403"/>
        <end position="421"/>
    </location>
</feature>
<feature type="compositionally biased region" description="Polar residues" evidence="1">
    <location>
        <begin position="1"/>
        <end position="12"/>
    </location>
</feature>
<evidence type="ECO:0000313" key="2">
    <source>
        <dbReference type="EMBL" id="CDW85195.1"/>
    </source>
</evidence>
<feature type="region of interest" description="Disordered" evidence="1">
    <location>
        <begin position="572"/>
        <end position="595"/>
    </location>
</feature>
<sequence>MEGSNSQNLNMYLNSNQNQTQEQQNLKQQQLSHKKNASKRQNYMQEESPNQVVEGLNGFISGIDFEDIVKGLSNDDMLTSKDYLKEMQRMFGNQSLFGLKGDVSKINQQRAELINLESPNDEKSNQQHQRDSKHRQEYEDYKRPEDSQITQFDAVDSSKKSTSPPSNSNRSSLRTGKDRESQLQNIINSNIKQQQFIQQLQTTLALNQKVDTTLLGQLQLLVQQQNDTLQTFNKTLQNLLHENDIYHKQENEQSFQKLKVKAEIENDPLLKQDILTHFGSTQKFLQSIKFDQVQIIEYIRVKIQKSSNLQVQNQKNIRNEESDNKNILLRRKGSDPKFDNEEYLKMIEEKYMHQLEQSLMQDSIMTPSSIDLNSVRQSNDVTANNFIQNQTKNQNQRPSNKSIMEEQKKKKRIHSEDKFDKKEFQERMETQFLNMIKKQFPVDDSDDDTIKQNELNSPQVIDETLVLKQAIEKMQIPSILLTNQVMNNNKSQGAATNKNIQNSEQKNLRSKHLQIDMPDDMANMLSDSKDMLEDPQNSNINFFELDNVDSDGLEAIKSYREEQKLLHLSSNKDKKKKANMGNAANSMGGINGLSPDMFKNTDKNTTLDNWKQEVKKVFQKKKPTNNSKSPSIITVQSNMSPQFKQSKSPTSTVTQRNPRLDIFGNQNLSMKDKISKSTAQGIQGEATQSTSQYGQITSFLSYNQNPNGKPKTSRSPNNQTKSKLNTKSKEESKRSINPQVSEVAKLMINPINSSRNQKSGQLQKLMSYQQQNHSQSDLNFPRQINNDLIIVNNSVKDQLSGTVTNTNINYLIENRSQDNYGGSYSHIQSASKIQSAGTISSSNNRNQVGKSRNQINSKSPSLR</sequence>
<dbReference type="EMBL" id="CCKQ01013524">
    <property type="protein sequence ID" value="CDW85195.1"/>
    <property type="molecule type" value="Genomic_DNA"/>
</dbReference>
<feature type="region of interest" description="Disordered" evidence="1">
    <location>
        <begin position="835"/>
        <end position="863"/>
    </location>
</feature>
<name>A0A078ART2_STYLE</name>
<feature type="region of interest" description="Disordered" evidence="1">
    <location>
        <begin position="1"/>
        <end position="49"/>
    </location>
</feature>
<feature type="compositionally biased region" description="Low complexity" evidence="1">
    <location>
        <begin position="160"/>
        <end position="174"/>
    </location>
</feature>